<dbReference type="GO" id="GO:0034476">
    <property type="term" value="P:U5 snRNA 3'-end processing"/>
    <property type="evidence" value="ECO:0007669"/>
    <property type="project" value="TreeGrafter"/>
</dbReference>
<dbReference type="GO" id="GO:0071028">
    <property type="term" value="P:nuclear mRNA surveillance"/>
    <property type="evidence" value="ECO:0007669"/>
    <property type="project" value="TreeGrafter"/>
</dbReference>
<sequence length="266" mass="29902">MRPPSPSIPEKEFLFSALKQGLRLDGREFFETRPVTLTFGPELGWVECSLGKTRVLAQVDAKMIKPPPERPFEGVISIHSEISPMASSEFELGRPSEEEVTITRMLDKVIRRSDVVDKESLCILAGQRVWHLRLNVHCLSDSGNLLDYVEVIGEEVTVHHPTSRAPIPLSLHHNLYCFTFAFFSDTSIHPVLDPNHLEQRLNGGLISIALNAHHELCVVQKSGGVPLEPADVLRIVNVAVQKAKDLDVIVESRLREDWEGRKVEVR</sequence>
<evidence type="ECO:0000259" key="8">
    <source>
        <dbReference type="Pfam" id="PF03725"/>
    </source>
</evidence>
<dbReference type="Gene3D" id="3.30.230.70">
    <property type="entry name" value="GHMP Kinase, N-terminal domain"/>
    <property type="match status" value="1"/>
</dbReference>
<keyword evidence="4" id="KW-0963">Cytoplasm</keyword>
<dbReference type="InterPro" id="IPR050590">
    <property type="entry name" value="Exosome_comp_Rrp42_subfam"/>
</dbReference>
<dbReference type="InterPro" id="IPR027408">
    <property type="entry name" value="PNPase/RNase_PH_dom_sf"/>
</dbReference>
<dbReference type="SUPFAM" id="SSF54211">
    <property type="entry name" value="Ribosomal protein S5 domain 2-like"/>
    <property type="match status" value="1"/>
</dbReference>
<evidence type="ECO:0000256" key="5">
    <source>
        <dbReference type="ARBA" id="ARBA00022884"/>
    </source>
</evidence>
<dbReference type="InterPro" id="IPR033100">
    <property type="entry name" value="Rrp45"/>
</dbReference>
<keyword evidence="9" id="KW-0540">Nuclease</keyword>
<keyword evidence="10" id="KW-1185">Reference proteome</keyword>
<evidence type="ECO:0000256" key="3">
    <source>
        <dbReference type="ARBA" id="ARBA00006678"/>
    </source>
</evidence>
<evidence type="ECO:0000256" key="6">
    <source>
        <dbReference type="ARBA" id="ARBA00023242"/>
    </source>
</evidence>
<accession>A0A1Q3E333</accession>
<dbReference type="CDD" id="cd11368">
    <property type="entry name" value="RNase_PH_RRP45"/>
    <property type="match status" value="1"/>
</dbReference>
<keyword evidence="5" id="KW-0694">RNA-binding</keyword>
<evidence type="ECO:0000256" key="4">
    <source>
        <dbReference type="ARBA" id="ARBA00022490"/>
    </source>
</evidence>
<evidence type="ECO:0000313" key="9">
    <source>
        <dbReference type="EMBL" id="GAW01571.1"/>
    </source>
</evidence>
<evidence type="ECO:0000259" key="7">
    <source>
        <dbReference type="Pfam" id="PF01138"/>
    </source>
</evidence>
<protein>
    <submittedName>
        <fullName evidence="9">Exosome complex exonuclease rrp45</fullName>
    </submittedName>
</protein>
<comment type="caution">
    <text evidence="9">The sequence shown here is derived from an EMBL/GenBank/DDBJ whole genome shotgun (WGS) entry which is preliminary data.</text>
</comment>
<evidence type="ECO:0000313" key="10">
    <source>
        <dbReference type="Proteomes" id="UP000188533"/>
    </source>
</evidence>
<dbReference type="InterPro" id="IPR015847">
    <property type="entry name" value="ExoRNase_PH_dom2"/>
</dbReference>
<dbReference type="Pfam" id="PF03725">
    <property type="entry name" value="RNase_PH_C"/>
    <property type="match status" value="1"/>
</dbReference>
<organism evidence="9 10">
    <name type="scientific">Lentinula edodes</name>
    <name type="common">Shiitake mushroom</name>
    <name type="synonym">Lentinus edodes</name>
    <dbReference type="NCBI Taxonomy" id="5353"/>
    <lineage>
        <taxon>Eukaryota</taxon>
        <taxon>Fungi</taxon>
        <taxon>Dikarya</taxon>
        <taxon>Basidiomycota</taxon>
        <taxon>Agaricomycotina</taxon>
        <taxon>Agaricomycetes</taxon>
        <taxon>Agaricomycetidae</taxon>
        <taxon>Agaricales</taxon>
        <taxon>Marasmiineae</taxon>
        <taxon>Omphalotaceae</taxon>
        <taxon>Lentinula</taxon>
    </lineage>
</organism>
<dbReference type="GO" id="GO:0071035">
    <property type="term" value="P:nuclear polyadenylation-dependent rRNA catabolic process"/>
    <property type="evidence" value="ECO:0007669"/>
    <property type="project" value="TreeGrafter"/>
</dbReference>
<name>A0A1Q3E333_LENED</name>
<dbReference type="InterPro" id="IPR036345">
    <property type="entry name" value="ExoRNase_PH_dom2_sf"/>
</dbReference>
<dbReference type="AlphaFoldDB" id="A0A1Q3E333"/>
<evidence type="ECO:0000256" key="1">
    <source>
        <dbReference type="ARBA" id="ARBA00004123"/>
    </source>
</evidence>
<dbReference type="GO" id="GO:0000467">
    <property type="term" value="P:exonucleolytic trimming to generate mature 3'-end of 5.8S rRNA from tricistronic rRNA transcript (SSU-rRNA, 5.8S rRNA, LSU-rRNA)"/>
    <property type="evidence" value="ECO:0007669"/>
    <property type="project" value="TreeGrafter"/>
</dbReference>
<comment type="similarity">
    <text evidence="3">Belongs to the RNase PH family.</text>
</comment>
<dbReference type="SUPFAM" id="SSF55666">
    <property type="entry name" value="Ribonuclease PH domain 2-like"/>
    <property type="match status" value="1"/>
</dbReference>
<dbReference type="GO" id="GO:0034473">
    <property type="term" value="P:U1 snRNA 3'-end processing"/>
    <property type="evidence" value="ECO:0007669"/>
    <property type="project" value="TreeGrafter"/>
</dbReference>
<dbReference type="GO" id="GO:0000176">
    <property type="term" value="C:nuclear exosome (RNase complex)"/>
    <property type="evidence" value="ECO:0007669"/>
    <property type="project" value="UniProtKB-ARBA"/>
</dbReference>
<reference evidence="9 10" key="1">
    <citation type="submission" date="2016-08" db="EMBL/GenBank/DDBJ databases">
        <authorList>
            <consortium name="Lentinula edodes genome sequencing consortium"/>
            <person name="Sakamoto Y."/>
            <person name="Nakade K."/>
            <person name="Sato S."/>
            <person name="Yoshida Y."/>
            <person name="Miyazaki K."/>
            <person name="Natsume S."/>
            <person name="Konno N."/>
        </authorList>
    </citation>
    <scope>NUCLEOTIDE SEQUENCE [LARGE SCALE GENOMIC DNA]</scope>
    <source>
        <strain evidence="9 10">NBRC 111202</strain>
    </source>
</reference>
<feature type="domain" description="Exoribonuclease phosphorolytic" evidence="8">
    <location>
        <begin position="177"/>
        <end position="241"/>
    </location>
</feature>
<dbReference type="PANTHER" id="PTHR11097:SF14">
    <property type="entry name" value="EXOSOME COMPLEX COMPONENT RRP45"/>
    <property type="match status" value="1"/>
</dbReference>
<keyword evidence="6" id="KW-0539">Nucleus</keyword>
<dbReference type="InterPro" id="IPR020568">
    <property type="entry name" value="Ribosomal_Su5_D2-typ_SF"/>
</dbReference>
<keyword evidence="9" id="KW-0269">Exonuclease</keyword>
<dbReference type="GO" id="GO:0071038">
    <property type="term" value="P:TRAMP-dependent tRNA surveillance pathway"/>
    <property type="evidence" value="ECO:0007669"/>
    <property type="project" value="TreeGrafter"/>
</dbReference>
<proteinExistence type="inferred from homology"/>
<keyword evidence="9" id="KW-0378">Hydrolase</keyword>
<gene>
    <name evidence="9" type="ORF">LENED_003173</name>
</gene>
<dbReference type="EMBL" id="BDGU01000066">
    <property type="protein sequence ID" value="GAW01571.1"/>
    <property type="molecule type" value="Genomic_DNA"/>
</dbReference>
<feature type="domain" description="Exoribonuclease phosphorolytic" evidence="7">
    <location>
        <begin position="31"/>
        <end position="147"/>
    </location>
</feature>
<dbReference type="PANTHER" id="PTHR11097">
    <property type="entry name" value="EXOSOME COMPLEX EXONUCLEASE RIBOSOMAL RNA PROCESSING PROTEIN"/>
    <property type="match status" value="1"/>
</dbReference>
<reference evidence="9 10" key="2">
    <citation type="submission" date="2017-02" db="EMBL/GenBank/DDBJ databases">
        <title>A genome survey and senescence transcriptome analysis in Lentinula edodes.</title>
        <authorList>
            <person name="Sakamoto Y."/>
            <person name="Nakade K."/>
            <person name="Sato S."/>
            <person name="Yoshida Y."/>
            <person name="Miyazaki K."/>
            <person name="Natsume S."/>
            <person name="Konno N."/>
        </authorList>
    </citation>
    <scope>NUCLEOTIDE SEQUENCE [LARGE SCALE GENOMIC DNA]</scope>
    <source>
        <strain evidence="9 10">NBRC 111202</strain>
    </source>
</reference>
<dbReference type="Proteomes" id="UP000188533">
    <property type="component" value="Unassembled WGS sequence"/>
</dbReference>
<comment type="subcellular location">
    <subcellularLocation>
        <location evidence="2">Cytoplasm</location>
    </subcellularLocation>
    <subcellularLocation>
        <location evidence="1">Nucleus</location>
    </subcellularLocation>
</comment>
<dbReference type="GO" id="GO:0034475">
    <property type="term" value="P:U4 snRNA 3'-end processing"/>
    <property type="evidence" value="ECO:0007669"/>
    <property type="project" value="TreeGrafter"/>
</dbReference>
<evidence type="ECO:0000256" key="2">
    <source>
        <dbReference type="ARBA" id="ARBA00004496"/>
    </source>
</evidence>
<dbReference type="Pfam" id="PF01138">
    <property type="entry name" value="RNase_PH"/>
    <property type="match status" value="1"/>
</dbReference>
<dbReference type="InterPro" id="IPR001247">
    <property type="entry name" value="ExoRNase_PH_dom1"/>
</dbReference>
<dbReference type="GO" id="GO:0016075">
    <property type="term" value="P:rRNA catabolic process"/>
    <property type="evidence" value="ECO:0007669"/>
    <property type="project" value="TreeGrafter"/>
</dbReference>
<dbReference type="GO" id="GO:0004527">
    <property type="term" value="F:exonuclease activity"/>
    <property type="evidence" value="ECO:0007669"/>
    <property type="project" value="UniProtKB-KW"/>
</dbReference>
<dbReference type="GO" id="GO:0035925">
    <property type="term" value="F:mRNA 3'-UTR AU-rich region binding"/>
    <property type="evidence" value="ECO:0007669"/>
    <property type="project" value="TreeGrafter"/>
</dbReference>
<dbReference type="GO" id="GO:0000177">
    <property type="term" value="C:cytoplasmic exosome (RNase complex)"/>
    <property type="evidence" value="ECO:0007669"/>
    <property type="project" value="TreeGrafter"/>
</dbReference>
<dbReference type="STRING" id="5353.A0A1Q3E333"/>